<dbReference type="EMBL" id="FLUP01000001">
    <property type="protein sequence ID" value="SBV92082.1"/>
    <property type="molecule type" value="Genomic_DNA"/>
</dbReference>
<dbReference type="Pfam" id="PF05193">
    <property type="entry name" value="Peptidase_M16_C"/>
    <property type="match status" value="2"/>
</dbReference>
<dbReference type="InterPro" id="IPR011765">
    <property type="entry name" value="Pept_M16_N"/>
</dbReference>
<evidence type="ECO:0000256" key="2">
    <source>
        <dbReference type="ARBA" id="ARBA00007261"/>
    </source>
</evidence>
<dbReference type="PANTHER" id="PTHR11851:SF49">
    <property type="entry name" value="MITOCHONDRIAL-PROCESSING PEPTIDASE SUBUNIT ALPHA"/>
    <property type="match status" value="1"/>
</dbReference>
<reference evidence="7" key="1">
    <citation type="submission" date="2016-04" db="EMBL/GenBank/DDBJ databases">
        <authorList>
            <person name="Evans L.H."/>
            <person name="Alamgir A."/>
            <person name="Owens N."/>
            <person name="Weber N.D."/>
            <person name="Virtaneva K."/>
            <person name="Barbian K."/>
            <person name="Babar A."/>
            <person name="Rosenke K."/>
        </authorList>
    </citation>
    <scope>NUCLEOTIDE SEQUENCE</scope>
    <source>
        <strain evidence="7">92-2</strain>
    </source>
</reference>
<dbReference type="Gene3D" id="3.30.830.10">
    <property type="entry name" value="Metalloenzyme, LuxS/M16 peptidase-like"/>
    <property type="match status" value="4"/>
</dbReference>
<dbReference type="GO" id="GO:0006508">
    <property type="term" value="P:proteolysis"/>
    <property type="evidence" value="ECO:0007669"/>
    <property type="project" value="InterPro"/>
</dbReference>
<evidence type="ECO:0000256" key="1">
    <source>
        <dbReference type="ARBA" id="ARBA00001947"/>
    </source>
</evidence>
<evidence type="ECO:0000256" key="3">
    <source>
        <dbReference type="RuleBase" id="RU004447"/>
    </source>
</evidence>
<gene>
    <name evidence="7" type="ORF">KM92DES2_10220</name>
</gene>
<feature type="domain" description="Peptidase M16 N-terminal" evidence="5">
    <location>
        <begin position="43"/>
        <end position="183"/>
    </location>
</feature>
<comment type="similarity">
    <text evidence="2 3">Belongs to the peptidase M16 family.</text>
</comment>
<protein>
    <submittedName>
        <fullName evidence="7">Peptidase M16 domain protein</fullName>
    </submittedName>
</protein>
<dbReference type="GO" id="GO:0046872">
    <property type="term" value="F:metal ion binding"/>
    <property type="evidence" value="ECO:0007669"/>
    <property type="project" value="InterPro"/>
</dbReference>
<evidence type="ECO:0000259" key="5">
    <source>
        <dbReference type="Pfam" id="PF00675"/>
    </source>
</evidence>
<dbReference type="InterPro" id="IPR011249">
    <property type="entry name" value="Metalloenz_LuxS/M16"/>
</dbReference>
<sequence length="871" mass="95583">MQRILLLLPLLLALLAGAASAAPGEQRTLTKLPNGLSVYIIKDSRFPLVATRLYVRTGSANEDAKQAGISHLLEHMVFKGTEHRPKGQVARDVEALGGYLNAATSFDKTWYMTDMPAAHWRMGMDVVKEMAFQAALDPKELESEKEVVISELERDQDSPMSRLFESLQVSTLQNTPYGRPIIGFKETVRAITADDLRAYVQRWYQPQNMMLLVAGDIDPQAVLQHAQELFGGMANTNDFVTPPQVDLLTAPGGQRVEVVRGPWNKVYLGMAFPAPALRDLRSVDLDVLSYLLGGDGTSLLSRKYEYEKQLVDSISVGNMSLERAGMLYITANMAPEKLEAFWQGLTTDLAKLKAADFKPEALKRARYNLEDSMDRSAETLNGLASWLGSVQFELGGDVAEQNLRFTQRNVSQPQVQQAIDLWLDPGRARVRVLAPENAKLPDLEAVLQKNWPGSAAAKTAQQASATAGQQEVIDLGQGRTVILIPDATVPYVAVDLMLPGGNALLKPDQQGLAELTASTLGDGSGKLDAQAMERYFADRAASLSAKAGLQTFTVSLTGPARFNADYFSMLGEVLGKPRFEAKEIKREAENMKAAIRQRADRPTSFLFSRVNPFIFPGGQPYGYDSLGTEANLSRFTPKDVRSFWDKQLVQPWVLAVAGDFDREAVLAFARTLPTPDKKDFSLPAPSWGDARNLDLHLPGRNQAHVLQMFKAVPYTSPDAPALMLLQSVLSGQSGLLFSQMRDEQGLGYTVTAFYRAMPQAGMMAFYIGTTPDKVAQAREGFAKIIADIKAKPLPAELLEAGANRLLGEYYRDKQSLGSRAGVAATDAVLGLPRDFSKSLIDKAAKLSPEDIQAVAQKYLDDKNLYNMILLP</sequence>
<dbReference type="SUPFAM" id="SSF63411">
    <property type="entry name" value="LuxS/MPP-like metallohydrolase"/>
    <property type="match status" value="4"/>
</dbReference>
<feature type="signal peptide" evidence="4">
    <location>
        <begin position="1"/>
        <end position="21"/>
    </location>
</feature>
<dbReference type="PROSITE" id="PS00143">
    <property type="entry name" value="INSULINASE"/>
    <property type="match status" value="1"/>
</dbReference>
<dbReference type="PANTHER" id="PTHR11851">
    <property type="entry name" value="METALLOPROTEASE"/>
    <property type="match status" value="1"/>
</dbReference>
<feature type="chain" id="PRO_5012397352" evidence="4">
    <location>
        <begin position="22"/>
        <end position="871"/>
    </location>
</feature>
<organism evidence="7">
    <name type="scientific">uncultured Desulfovibrio sp</name>
    <dbReference type="NCBI Taxonomy" id="167968"/>
    <lineage>
        <taxon>Bacteria</taxon>
        <taxon>Pseudomonadati</taxon>
        <taxon>Thermodesulfobacteriota</taxon>
        <taxon>Desulfovibrionia</taxon>
        <taxon>Desulfovibrionales</taxon>
        <taxon>Desulfovibrionaceae</taxon>
        <taxon>Desulfovibrio</taxon>
        <taxon>environmental samples</taxon>
    </lineage>
</organism>
<evidence type="ECO:0000313" key="7">
    <source>
        <dbReference type="EMBL" id="SBV92082.1"/>
    </source>
</evidence>
<evidence type="ECO:0000256" key="4">
    <source>
        <dbReference type="SAM" id="SignalP"/>
    </source>
</evidence>
<feature type="domain" description="Peptidase M16 C-terminal" evidence="6">
    <location>
        <begin position="635"/>
        <end position="804"/>
    </location>
</feature>
<keyword evidence="4" id="KW-0732">Signal</keyword>
<dbReference type="InterPro" id="IPR007863">
    <property type="entry name" value="Peptidase_M16_C"/>
</dbReference>
<proteinExistence type="inferred from homology"/>
<dbReference type="InterPro" id="IPR001431">
    <property type="entry name" value="Pept_M16_Zn_BS"/>
</dbReference>
<evidence type="ECO:0000259" key="6">
    <source>
        <dbReference type="Pfam" id="PF05193"/>
    </source>
</evidence>
<dbReference type="GO" id="GO:0004222">
    <property type="term" value="F:metalloendopeptidase activity"/>
    <property type="evidence" value="ECO:0007669"/>
    <property type="project" value="InterPro"/>
</dbReference>
<dbReference type="RefSeq" id="WP_227118488.1">
    <property type="nucleotide sequence ID" value="NZ_LT598928.1"/>
</dbReference>
<feature type="domain" description="Peptidase M16 C-terminal" evidence="6">
    <location>
        <begin position="191"/>
        <end position="366"/>
    </location>
</feature>
<dbReference type="AlphaFoldDB" id="A0A212IY13"/>
<accession>A0A212IY13</accession>
<dbReference type="InterPro" id="IPR050361">
    <property type="entry name" value="MPP/UQCRC_Complex"/>
</dbReference>
<dbReference type="Pfam" id="PF00675">
    <property type="entry name" value="Peptidase_M16"/>
    <property type="match status" value="1"/>
</dbReference>
<comment type="cofactor">
    <cofactor evidence="1">
        <name>Zn(2+)</name>
        <dbReference type="ChEBI" id="CHEBI:29105"/>
    </cofactor>
</comment>
<name>A0A212IY13_9BACT</name>